<reference evidence="1 2" key="1">
    <citation type="submission" date="2014-04" db="EMBL/GenBank/DDBJ databases">
        <authorList>
            <consortium name="DOE Joint Genome Institute"/>
            <person name="Kuo A."/>
            <person name="Kohler A."/>
            <person name="Costa M.D."/>
            <person name="Nagy L.G."/>
            <person name="Floudas D."/>
            <person name="Copeland A."/>
            <person name="Barry K.W."/>
            <person name="Cichocki N."/>
            <person name="Veneault-Fourrey C."/>
            <person name="LaButti K."/>
            <person name="Lindquist E.A."/>
            <person name="Lipzen A."/>
            <person name="Lundell T."/>
            <person name="Morin E."/>
            <person name="Murat C."/>
            <person name="Sun H."/>
            <person name="Tunlid A."/>
            <person name="Henrissat B."/>
            <person name="Grigoriev I.V."/>
            <person name="Hibbett D.S."/>
            <person name="Martin F."/>
            <person name="Nordberg H.P."/>
            <person name="Cantor M.N."/>
            <person name="Hua S.X."/>
        </authorList>
    </citation>
    <scope>NUCLEOTIDE SEQUENCE [LARGE SCALE GENOMIC DNA]</scope>
    <source>
        <strain evidence="1 2">Marx 270</strain>
    </source>
</reference>
<proteinExistence type="predicted"/>
<accession>A0A0C3P7S4</accession>
<dbReference type="EMBL" id="KN831975">
    <property type="protein sequence ID" value="KIO03711.1"/>
    <property type="molecule type" value="Genomic_DNA"/>
</dbReference>
<evidence type="ECO:0000313" key="1">
    <source>
        <dbReference type="EMBL" id="KIO03711.1"/>
    </source>
</evidence>
<organism evidence="1 2">
    <name type="scientific">Pisolithus tinctorius Marx 270</name>
    <dbReference type="NCBI Taxonomy" id="870435"/>
    <lineage>
        <taxon>Eukaryota</taxon>
        <taxon>Fungi</taxon>
        <taxon>Dikarya</taxon>
        <taxon>Basidiomycota</taxon>
        <taxon>Agaricomycotina</taxon>
        <taxon>Agaricomycetes</taxon>
        <taxon>Agaricomycetidae</taxon>
        <taxon>Boletales</taxon>
        <taxon>Sclerodermatineae</taxon>
        <taxon>Pisolithaceae</taxon>
        <taxon>Pisolithus</taxon>
    </lineage>
</organism>
<sequence length="63" mass="7074">MALHSTHHHCLAQNHSRSKYITVVNVRWCIGGSSDKLSHLKQTAQTLPALGNQKTSRRRVISI</sequence>
<reference evidence="2" key="2">
    <citation type="submission" date="2015-01" db="EMBL/GenBank/DDBJ databases">
        <title>Evolutionary Origins and Diversification of the Mycorrhizal Mutualists.</title>
        <authorList>
            <consortium name="DOE Joint Genome Institute"/>
            <consortium name="Mycorrhizal Genomics Consortium"/>
            <person name="Kohler A."/>
            <person name="Kuo A."/>
            <person name="Nagy L.G."/>
            <person name="Floudas D."/>
            <person name="Copeland A."/>
            <person name="Barry K.W."/>
            <person name="Cichocki N."/>
            <person name="Veneault-Fourrey C."/>
            <person name="LaButti K."/>
            <person name="Lindquist E.A."/>
            <person name="Lipzen A."/>
            <person name="Lundell T."/>
            <person name="Morin E."/>
            <person name="Murat C."/>
            <person name="Riley R."/>
            <person name="Ohm R."/>
            <person name="Sun H."/>
            <person name="Tunlid A."/>
            <person name="Henrissat B."/>
            <person name="Grigoriev I.V."/>
            <person name="Hibbett D.S."/>
            <person name="Martin F."/>
        </authorList>
    </citation>
    <scope>NUCLEOTIDE SEQUENCE [LARGE SCALE GENOMIC DNA]</scope>
    <source>
        <strain evidence="2">Marx 270</strain>
    </source>
</reference>
<gene>
    <name evidence="1" type="ORF">M404DRAFT_1001204</name>
</gene>
<keyword evidence="2" id="KW-1185">Reference proteome</keyword>
<dbReference type="InParanoid" id="A0A0C3P7S4"/>
<dbReference type="AlphaFoldDB" id="A0A0C3P7S4"/>
<dbReference type="HOGENOM" id="CLU_2886772_0_0_1"/>
<evidence type="ECO:0000313" key="2">
    <source>
        <dbReference type="Proteomes" id="UP000054217"/>
    </source>
</evidence>
<protein>
    <submittedName>
        <fullName evidence="1">Uncharacterized protein</fullName>
    </submittedName>
</protein>
<dbReference type="Proteomes" id="UP000054217">
    <property type="component" value="Unassembled WGS sequence"/>
</dbReference>
<name>A0A0C3P7S4_PISTI</name>